<proteinExistence type="predicted"/>
<dbReference type="InterPro" id="IPR001304">
    <property type="entry name" value="C-type_lectin-like"/>
</dbReference>
<evidence type="ECO:0008006" key="5">
    <source>
        <dbReference type="Google" id="ProtNLM"/>
    </source>
</evidence>
<organism evidence="3 4">
    <name type="scientific">Pristionchus entomophagus</name>
    <dbReference type="NCBI Taxonomy" id="358040"/>
    <lineage>
        <taxon>Eukaryota</taxon>
        <taxon>Metazoa</taxon>
        <taxon>Ecdysozoa</taxon>
        <taxon>Nematoda</taxon>
        <taxon>Chromadorea</taxon>
        <taxon>Rhabditida</taxon>
        <taxon>Rhabditina</taxon>
        <taxon>Diplogasteromorpha</taxon>
        <taxon>Diplogasteroidea</taxon>
        <taxon>Neodiplogasteridae</taxon>
        <taxon>Pristionchus</taxon>
    </lineage>
</organism>
<dbReference type="CDD" id="cd00198">
    <property type="entry name" value="vWFA"/>
    <property type="match status" value="1"/>
</dbReference>
<sequence>AENKFLLKSWTCADLPEWIFPFDEVITIAVDSSVQFILFYEPNVFTHSQLPITPASRVAVMASGRSDNALNLVGYNYAQFIAGNATTVHALCSPCTLDETFDSHIQLMEYDMDYDLVSQELFHTEGAYEFTTIGKSFEIHYKSNTPNHTELDSRQDTFVVELTFSDAPLPSPAAPVEDDPYCGCKLDDKTGKPDGWNSTEIWLDIVIILDTSESMGEKSLMKASALVESFFGTGPETILNTDPKATYYTRVGVIAMAKDPMVLYELNMTKGETVQDKVHIAKGLAAIDLDDAFWYATEMLGKGNGQFKTDRGYWNTRQVVYYMTASESTKDMSDDYNINQFKKQERNGIVIVNDFVKESGAQRLSLRQLASDGYYFTYTQDNTMTSIQFFCKANCFCNTDYTTSNPIVPYAGPSFGPAAQASGGCFQTQPALSFSKAQSGCTTRKAQSGYTFLDGGLIASVHDQSKAHFLQSLIFNANRTTFYFWLGYSKSGDGQWNWEDKSTNPFTNWDKDE</sequence>
<dbReference type="PROSITE" id="PS50234">
    <property type="entry name" value="VWFA"/>
    <property type="match status" value="1"/>
</dbReference>
<dbReference type="Gene3D" id="3.40.50.410">
    <property type="entry name" value="von Willebrand factor, type A domain"/>
    <property type="match status" value="1"/>
</dbReference>
<protein>
    <recommendedName>
        <fullName evidence="5">C-type lectin</fullName>
    </recommendedName>
</protein>
<dbReference type="Proteomes" id="UP001432027">
    <property type="component" value="Unassembled WGS sequence"/>
</dbReference>
<dbReference type="SMART" id="SM00327">
    <property type="entry name" value="VWA"/>
    <property type="match status" value="1"/>
</dbReference>
<dbReference type="Pfam" id="PF00092">
    <property type="entry name" value="VWA"/>
    <property type="match status" value="1"/>
</dbReference>
<keyword evidence="4" id="KW-1185">Reference proteome</keyword>
<evidence type="ECO:0000313" key="4">
    <source>
        <dbReference type="Proteomes" id="UP001432027"/>
    </source>
</evidence>
<feature type="non-terminal residue" evidence="3">
    <location>
        <position position="1"/>
    </location>
</feature>
<evidence type="ECO:0000259" key="1">
    <source>
        <dbReference type="PROSITE" id="PS50041"/>
    </source>
</evidence>
<dbReference type="Gene3D" id="3.10.100.10">
    <property type="entry name" value="Mannose-Binding Protein A, subunit A"/>
    <property type="match status" value="1"/>
</dbReference>
<accession>A0AAV5SQ08</accession>
<evidence type="ECO:0000313" key="3">
    <source>
        <dbReference type="EMBL" id="GMS81681.1"/>
    </source>
</evidence>
<feature type="domain" description="C-type lectin" evidence="1">
    <location>
        <begin position="421"/>
        <end position="513"/>
    </location>
</feature>
<dbReference type="InterPro" id="IPR016186">
    <property type="entry name" value="C-type_lectin-like/link_sf"/>
</dbReference>
<gene>
    <name evidence="3" type="ORF">PENTCL1PPCAC_3856</name>
</gene>
<dbReference type="PROSITE" id="PS50041">
    <property type="entry name" value="C_TYPE_LECTIN_2"/>
    <property type="match status" value="1"/>
</dbReference>
<dbReference type="InterPro" id="IPR036465">
    <property type="entry name" value="vWFA_dom_sf"/>
</dbReference>
<feature type="domain" description="VWFA" evidence="2">
    <location>
        <begin position="204"/>
        <end position="393"/>
    </location>
</feature>
<dbReference type="SUPFAM" id="SSF56436">
    <property type="entry name" value="C-type lectin-like"/>
    <property type="match status" value="1"/>
</dbReference>
<reference evidence="3" key="1">
    <citation type="submission" date="2023-10" db="EMBL/GenBank/DDBJ databases">
        <title>Genome assembly of Pristionchus species.</title>
        <authorList>
            <person name="Yoshida K."/>
            <person name="Sommer R.J."/>
        </authorList>
    </citation>
    <scope>NUCLEOTIDE SEQUENCE</scope>
    <source>
        <strain evidence="3">RS0144</strain>
    </source>
</reference>
<evidence type="ECO:0000259" key="2">
    <source>
        <dbReference type="PROSITE" id="PS50234"/>
    </source>
</evidence>
<name>A0AAV5SQ08_9BILA</name>
<dbReference type="SUPFAM" id="SSF53300">
    <property type="entry name" value="vWA-like"/>
    <property type="match status" value="1"/>
</dbReference>
<comment type="caution">
    <text evidence="3">The sequence shown here is derived from an EMBL/GenBank/DDBJ whole genome shotgun (WGS) entry which is preliminary data.</text>
</comment>
<dbReference type="PANTHER" id="PTHR31024">
    <property type="entry name" value="C-TYPE LECTIN"/>
    <property type="match status" value="1"/>
</dbReference>
<feature type="non-terminal residue" evidence="3">
    <location>
        <position position="513"/>
    </location>
</feature>
<dbReference type="PANTHER" id="PTHR31024:SF3">
    <property type="entry name" value="C-TYPE LECTIN-RELATED"/>
    <property type="match status" value="1"/>
</dbReference>
<dbReference type="CDD" id="cd00037">
    <property type="entry name" value="CLECT"/>
    <property type="match status" value="1"/>
</dbReference>
<dbReference type="InterPro" id="IPR002035">
    <property type="entry name" value="VWF_A"/>
</dbReference>
<dbReference type="EMBL" id="BTSX01000001">
    <property type="protein sequence ID" value="GMS81681.1"/>
    <property type="molecule type" value="Genomic_DNA"/>
</dbReference>
<dbReference type="AlphaFoldDB" id="A0AAV5SQ08"/>
<dbReference type="InterPro" id="IPR016187">
    <property type="entry name" value="CTDL_fold"/>
</dbReference>